<feature type="compositionally biased region" description="Low complexity" evidence="2">
    <location>
        <begin position="348"/>
        <end position="362"/>
    </location>
</feature>
<protein>
    <submittedName>
        <fullName evidence="3">TIP41-domain-containing protein</fullName>
    </submittedName>
</protein>
<comment type="similarity">
    <text evidence="1">Belongs to the TIP41 family.</text>
</comment>
<dbReference type="GO" id="GO:0031929">
    <property type="term" value="P:TOR signaling"/>
    <property type="evidence" value="ECO:0007669"/>
    <property type="project" value="TreeGrafter"/>
</dbReference>
<dbReference type="Proteomes" id="UP000245884">
    <property type="component" value="Unassembled WGS sequence"/>
</dbReference>
<evidence type="ECO:0000256" key="2">
    <source>
        <dbReference type="SAM" id="MobiDB-lite"/>
    </source>
</evidence>
<dbReference type="GO" id="GO:0005829">
    <property type="term" value="C:cytosol"/>
    <property type="evidence" value="ECO:0007669"/>
    <property type="project" value="TreeGrafter"/>
</dbReference>
<feature type="region of interest" description="Disordered" evidence="2">
    <location>
        <begin position="218"/>
        <end position="246"/>
    </location>
</feature>
<organism evidence="3 4">
    <name type="scientific">Jaminaea rosea</name>
    <dbReference type="NCBI Taxonomy" id="1569628"/>
    <lineage>
        <taxon>Eukaryota</taxon>
        <taxon>Fungi</taxon>
        <taxon>Dikarya</taxon>
        <taxon>Basidiomycota</taxon>
        <taxon>Ustilaginomycotina</taxon>
        <taxon>Exobasidiomycetes</taxon>
        <taxon>Microstromatales</taxon>
        <taxon>Microstromatales incertae sedis</taxon>
        <taxon>Jaminaea</taxon>
    </lineage>
</organism>
<dbReference type="AlphaFoldDB" id="A0A316ULD5"/>
<dbReference type="PANTHER" id="PTHR21021">
    <property type="entry name" value="GAF/PUTATIVE CYTOSKELETAL PROTEIN"/>
    <property type="match status" value="1"/>
</dbReference>
<evidence type="ECO:0000256" key="1">
    <source>
        <dbReference type="ARBA" id="ARBA00006658"/>
    </source>
</evidence>
<evidence type="ECO:0000313" key="4">
    <source>
        <dbReference type="Proteomes" id="UP000245884"/>
    </source>
</evidence>
<feature type="compositionally biased region" description="Low complexity" evidence="2">
    <location>
        <begin position="176"/>
        <end position="190"/>
    </location>
</feature>
<dbReference type="OrthoDB" id="10253878at2759"/>
<feature type="compositionally biased region" description="Low complexity" evidence="2">
    <location>
        <begin position="218"/>
        <end position="230"/>
    </location>
</feature>
<dbReference type="RefSeq" id="XP_025360708.1">
    <property type="nucleotide sequence ID" value="XM_025509701.1"/>
</dbReference>
<dbReference type="Pfam" id="PF04176">
    <property type="entry name" value="TIP41"/>
    <property type="match status" value="1"/>
</dbReference>
<dbReference type="InterPro" id="IPR007303">
    <property type="entry name" value="TIP41-like"/>
</dbReference>
<feature type="region of interest" description="Disordered" evidence="2">
    <location>
        <begin position="1"/>
        <end position="25"/>
    </location>
</feature>
<proteinExistence type="inferred from homology"/>
<dbReference type="InterPro" id="IPR051330">
    <property type="entry name" value="Phosphatase_reg/MetRdx"/>
</dbReference>
<feature type="region of interest" description="Disordered" evidence="2">
    <location>
        <begin position="163"/>
        <end position="190"/>
    </location>
</feature>
<feature type="compositionally biased region" description="Low complexity" evidence="2">
    <location>
        <begin position="1"/>
        <end position="19"/>
    </location>
</feature>
<name>A0A316ULD5_9BASI</name>
<dbReference type="EMBL" id="KZ819673">
    <property type="protein sequence ID" value="PWN26096.1"/>
    <property type="molecule type" value="Genomic_DNA"/>
</dbReference>
<keyword evidence="4" id="KW-1185">Reference proteome</keyword>
<dbReference type="PANTHER" id="PTHR21021:SF16">
    <property type="entry name" value="TIP41-LIKE PROTEIN"/>
    <property type="match status" value="1"/>
</dbReference>
<gene>
    <name evidence="3" type="ORF">BDZ90DRAFT_58674</name>
</gene>
<accession>A0A316ULD5</accession>
<evidence type="ECO:0000313" key="3">
    <source>
        <dbReference type="EMBL" id="PWN26096.1"/>
    </source>
</evidence>
<feature type="compositionally biased region" description="Polar residues" evidence="2">
    <location>
        <begin position="381"/>
        <end position="392"/>
    </location>
</feature>
<reference evidence="3 4" key="1">
    <citation type="journal article" date="2018" name="Mol. Biol. Evol.">
        <title>Broad Genomic Sampling Reveals a Smut Pathogenic Ancestry of the Fungal Clade Ustilaginomycotina.</title>
        <authorList>
            <person name="Kijpornyongpan T."/>
            <person name="Mondo S.J."/>
            <person name="Barry K."/>
            <person name="Sandor L."/>
            <person name="Lee J."/>
            <person name="Lipzen A."/>
            <person name="Pangilinan J."/>
            <person name="LaButti K."/>
            <person name="Hainaut M."/>
            <person name="Henrissat B."/>
            <person name="Grigoriev I.V."/>
            <person name="Spatafora J.W."/>
            <person name="Aime M.C."/>
        </authorList>
    </citation>
    <scope>NUCLEOTIDE SEQUENCE [LARGE SCALE GENOMIC DNA]</scope>
    <source>
        <strain evidence="3 4">MCA 5214</strain>
    </source>
</reference>
<sequence length="509" mass="53962">MATSSSASTSSTQPTASTSRKGGVSHLLREWHTAPKGVDAASPSPDRVAHRCIEISSWTITTSRGAIGNSAYMDGLGDRLGLPPPEMVFPSNTLVISHKPSGFEYRFAADEALRCVDGVAAKVRLEGVDLSKDWRAQDSQRRGHKTLGAKPQTKRGIKVAYAQEWGKSRNDPANNPAMTATTDPDAPAPTTAFGAAAATQIAEARDYDWTFSTTWAGSPSPSSSSSSSLPPWKPASDPALDRIPVERLGPSSGEPILFYDDLVLFEDELGDNGTSMLGVKVRVMPSGFLILQRFFLRVDDVVFRLFDTRMYCAFNELGGEASAMPATAMPQVTRPGASSNAVPPPAAAPWAATSAPRSTTTPDMSSLRLGQPRGAAKEPATTMQSISSSATPPAQRLIREVSGCEAPYKDVRARLPPYRPNDLSLLTDPGWVSQTLESLTARQFAGRSGQQQQQQHPALAATTAAQSVQPAKAPGTVAGGTDAAAVVGELGDEEAWEGIGQRVDVVVFN</sequence>
<dbReference type="GeneID" id="37031524"/>
<dbReference type="STRING" id="1569628.A0A316ULD5"/>
<feature type="region of interest" description="Disordered" evidence="2">
    <location>
        <begin position="331"/>
        <end position="395"/>
    </location>
</feature>